<evidence type="ECO:0000313" key="1">
    <source>
        <dbReference type="EMBL" id="ASN69628.1"/>
    </source>
</evidence>
<sequence>MNLQIDEKKVTAGQWVVCELKDNKVITQVKRVIKDTLNNKVELWGTWGCEGAIHGDWGYNHANKCRYATVEEINAESVRRVFAQKGRKPNEYRSGDVVTDDVYASRVLHVINDRATVQIMNSHQIYEVAIENLEILFFAEDMAG</sequence>
<name>A0A2H4JBD8_9CAUD</name>
<reference evidence="1" key="1">
    <citation type="submission" date="2017-06" db="EMBL/GenBank/DDBJ databases">
        <title>Novel phages from South African skin metaviromes.</title>
        <authorList>
            <person name="van Zyl L.J."/>
            <person name="Abrahams Y."/>
            <person name="Stander E.A."/>
            <person name="Kirby B.M."/>
            <person name="Clavaud C."/>
            <person name="Farcet C."/>
            <person name="Breton L."/>
            <person name="Trindade M.I."/>
        </authorList>
    </citation>
    <scope>NUCLEOTIDE SEQUENCE</scope>
</reference>
<gene>
    <name evidence="1" type="ORF">9AX2_42</name>
</gene>
<organism evidence="1">
    <name type="scientific">uncultured Caudovirales phage</name>
    <dbReference type="NCBI Taxonomy" id="2100421"/>
    <lineage>
        <taxon>Viruses</taxon>
        <taxon>Duplodnaviria</taxon>
        <taxon>Heunggongvirae</taxon>
        <taxon>Uroviricota</taxon>
        <taxon>Caudoviricetes</taxon>
        <taxon>Peduoviridae</taxon>
        <taxon>Maltschvirus</taxon>
        <taxon>Maltschvirus maltsch</taxon>
    </lineage>
</organism>
<accession>A0A2H4JBD8</accession>
<protein>
    <submittedName>
        <fullName evidence="1">Uncharacterized protein</fullName>
    </submittedName>
</protein>
<proteinExistence type="predicted"/>
<dbReference type="EMBL" id="MF417893">
    <property type="protein sequence ID" value="ASN69628.1"/>
    <property type="molecule type" value="Genomic_DNA"/>
</dbReference>